<evidence type="ECO:0000256" key="3">
    <source>
        <dbReference type="RuleBase" id="RU000363"/>
    </source>
</evidence>
<gene>
    <name evidence="4" type="ORF">G1H11_24600</name>
</gene>
<protein>
    <submittedName>
        <fullName evidence="4">SDR family oxidoreductase</fullName>
    </submittedName>
</protein>
<dbReference type="InterPro" id="IPR036291">
    <property type="entry name" value="NAD(P)-bd_dom_sf"/>
</dbReference>
<accession>A0A6N9YU20</accession>
<dbReference type="PRINTS" id="PR00080">
    <property type="entry name" value="SDRFAMILY"/>
</dbReference>
<evidence type="ECO:0000313" key="5">
    <source>
        <dbReference type="Proteomes" id="UP000469185"/>
    </source>
</evidence>
<reference evidence="4 5" key="1">
    <citation type="submission" date="2020-02" db="EMBL/GenBank/DDBJ databases">
        <authorList>
            <person name="Li X.-J."/>
            <person name="Feng X.-M."/>
        </authorList>
    </citation>
    <scope>NUCLEOTIDE SEQUENCE [LARGE SCALE GENOMIC DNA]</scope>
    <source>
        <strain evidence="4 5">CGMCC 4.7225</strain>
    </source>
</reference>
<evidence type="ECO:0000313" key="4">
    <source>
        <dbReference type="EMBL" id="NED98482.1"/>
    </source>
</evidence>
<evidence type="ECO:0000256" key="1">
    <source>
        <dbReference type="ARBA" id="ARBA00006484"/>
    </source>
</evidence>
<organism evidence="4 5">
    <name type="scientific">Phytoactinopolyspora alkaliphila</name>
    <dbReference type="NCBI Taxonomy" id="1783498"/>
    <lineage>
        <taxon>Bacteria</taxon>
        <taxon>Bacillati</taxon>
        <taxon>Actinomycetota</taxon>
        <taxon>Actinomycetes</taxon>
        <taxon>Jiangellales</taxon>
        <taxon>Jiangellaceae</taxon>
        <taxon>Phytoactinopolyspora</taxon>
    </lineage>
</organism>
<dbReference type="CDD" id="cd05233">
    <property type="entry name" value="SDR_c"/>
    <property type="match status" value="1"/>
</dbReference>
<comment type="similarity">
    <text evidence="1 3">Belongs to the short-chain dehydrogenases/reductases (SDR) family.</text>
</comment>
<proteinExistence type="inferred from homology"/>
<sequence>MAMKRALITGANRGIGRHLALGLASQGWSLGLLARNKDALEAVATECRQAGVPVAVAVADVTDPGAAADAVGRIADELGGLDLLVNNAGVIEGSDTDFLTSRLDETWRVIEVNVRGVLAVTAAVLRRMLPAGGTRVVNMNSGAGHKAMTGYTGYTLSKGALARFTTQLDAQYRGRGVRAFDVAPGHVKTDMTTPMPMHAGRTDWTAPQDVVDLIVAIGEGRLDELAGRFFRAGTDTAESLLSRERQIIDANARVLRLAPVDADDPVA</sequence>
<dbReference type="AlphaFoldDB" id="A0A6N9YU20"/>
<name>A0A6N9YU20_9ACTN</name>
<dbReference type="PANTHER" id="PTHR44196:SF1">
    <property type="entry name" value="DEHYDROGENASE_REDUCTASE SDR FAMILY MEMBER 7B"/>
    <property type="match status" value="1"/>
</dbReference>
<dbReference type="RefSeq" id="WP_163821325.1">
    <property type="nucleotide sequence ID" value="NZ_JAAGOB010000022.1"/>
</dbReference>
<dbReference type="GO" id="GO:0016491">
    <property type="term" value="F:oxidoreductase activity"/>
    <property type="evidence" value="ECO:0007669"/>
    <property type="project" value="UniProtKB-KW"/>
</dbReference>
<dbReference type="SUPFAM" id="SSF51735">
    <property type="entry name" value="NAD(P)-binding Rossmann-fold domains"/>
    <property type="match status" value="1"/>
</dbReference>
<dbReference type="Pfam" id="PF00106">
    <property type="entry name" value="adh_short"/>
    <property type="match status" value="1"/>
</dbReference>
<dbReference type="GO" id="GO:0016020">
    <property type="term" value="C:membrane"/>
    <property type="evidence" value="ECO:0007669"/>
    <property type="project" value="TreeGrafter"/>
</dbReference>
<comment type="caution">
    <text evidence="4">The sequence shown here is derived from an EMBL/GenBank/DDBJ whole genome shotgun (WGS) entry which is preliminary data.</text>
</comment>
<keyword evidence="5" id="KW-1185">Reference proteome</keyword>
<dbReference type="Proteomes" id="UP000469185">
    <property type="component" value="Unassembled WGS sequence"/>
</dbReference>
<dbReference type="EMBL" id="JAAGOB010000022">
    <property type="protein sequence ID" value="NED98482.1"/>
    <property type="molecule type" value="Genomic_DNA"/>
</dbReference>
<dbReference type="InterPro" id="IPR002347">
    <property type="entry name" value="SDR_fam"/>
</dbReference>
<keyword evidence="2" id="KW-0560">Oxidoreductase</keyword>
<dbReference type="PRINTS" id="PR00081">
    <property type="entry name" value="GDHRDH"/>
</dbReference>
<dbReference type="Gene3D" id="3.40.50.720">
    <property type="entry name" value="NAD(P)-binding Rossmann-like Domain"/>
    <property type="match status" value="1"/>
</dbReference>
<evidence type="ECO:0000256" key="2">
    <source>
        <dbReference type="ARBA" id="ARBA00023002"/>
    </source>
</evidence>
<dbReference type="PANTHER" id="PTHR44196">
    <property type="entry name" value="DEHYDROGENASE/REDUCTASE SDR FAMILY MEMBER 7B"/>
    <property type="match status" value="1"/>
</dbReference>